<keyword evidence="2" id="KW-1003">Cell membrane</keyword>
<feature type="domain" description="Glycosyltransferase 2-like" evidence="7">
    <location>
        <begin position="5"/>
        <end position="161"/>
    </location>
</feature>
<keyword evidence="5 6" id="KW-0472">Membrane</keyword>
<dbReference type="PANTHER" id="PTHR43646:SF2">
    <property type="entry name" value="GLYCOSYLTRANSFERASE 2-LIKE DOMAIN-CONTAINING PROTEIN"/>
    <property type="match status" value="1"/>
</dbReference>
<dbReference type="AlphaFoldDB" id="A0A8B6X5X5"/>
<evidence type="ECO:0000256" key="2">
    <source>
        <dbReference type="ARBA" id="ARBA00022475"/>
    </source>
</evidence>
<evidence type="ECO:0000256" key="4">
    <source>
        <dbReference type="ARBA" id="ARBA00022679"/>
    </source>
</evidence>
<organism evidence="8 9">
    <name type="scientific">Derxia gummosa DSM 723</name>
    <dbReference type="NCBI Taxonomy" id="1121388"/>
    <lineage>
        <taxon>Bacteria</taxon>
        <taxon>Pseudomonadati</taxon>
        <taxon>Pseudomonadota</taxon>
        <taxon>Betaproteobacteria</taxon>
        <taxon>Burkholderiales</taxon>
        <taxon>Alcaligenaceae</taxon>
        <taxon>Derxia</taxon>
    </lineage>
</organism>
<dbReference type="InterPro" id="IPR001173">
    <property type="entry name" value="Glyco_trans_2-like"/>
</dbReference>
<evidence type="ECO:0000256" key="6">
    <source>
        <dbReference type="SAM" id="Phobius"/>
    </source>
</evidence>
<evidence type="ECO:0000256" key="1">
    <source>
        <dbReference type="ARBA" id="ARBA00004236"/>
    </source>
</evidence>
<dbReference type="EC" id="2.4.-.-" evidence="9"/>
<dbReference type="GO" id="GO:0005886">
    <property type="term" value="C:plasma membrane"/>
    <property type="evidence" value="ECO:0007669"/>
    <property type="project" value="UniProtKB-SubCell"/>
</dbReference>
<protein>
    <submittedName>
        <fullName evidence="9">Glycosyltransferase family 2 protein</fullName>
        <ecNumber evidence="9">2.4.-.-</ecNumber>
    </submittedName>
</protein>
<dbReference type="GO" id="GO:0016757">
    <property type="term" value="F:glycosyltransferase activity"/>
    <property type="evidence" value="ECO:0007669"/>
    <property type="project" value="UniProtKB-KW"/>
</dbReference>
<dbReference type="Proteomes" id="UP000675920">
    <property type="component" value="Unplaced"/>
</dbReference>
<keyword evidence="6" id="KW-1133">Transmembrane helix</keyword>
<evidence type="ECO:0000313" key="8">
    <source>
        <dbReference type="Proteomes" id="UP000675920"/>
    </source>
</evidence>
<feature type="transmembrane region" description="Helical" evidence="6">
    <location>
        <begin position="244"/>
        <end position="264"/>
    </location>
</feature>
<keyword evidence="8" id="KW-1185">Reference proteome</keyword>
<reference evidence="9" key="2">
    <citation type="journal article" date="2008" name="Annu. Rev. Biochem.">
        <title>Glycosyltransferases: structures, functions, and mechanisms.</title>
        <authorList>
            <person name="Lairson L.L."/>
            <person name="Henrissat B."/>
            <person name="Davies G.J."/>
            <person name="Withers S.G."/>
        </authorList>
    </citation>
    <scope>NUCLEOTIDE SEQUENCE</scope>
</reference>
<accession>A0A8B6X5X5</accession>
<name>A0A8B6X5X5_9BURK</name>
<evidence type="ECO:0000313" key="9">
    <source>
        <dbReference type="RefSeq" id="WP_028311936.1"/>
    </source>
</evidence>
<dbReference type="Pfam" id="PF00535">
    <property type="entry name" value="Glycos_transf_2"/>
    <property type="match status" value="1"/>
</dbReference>
<keyword evidence="4" id="KW-0808">Transferase</keyword>
<proteinExistence type="predicted"/>
<dbReference type="InterPro" id="IPR029044">
    <property type="entry name" value="Nucleotide-diphossugar_trans"/>
</dbReference>
<feature type="transmembrane region" description="Helical" evidence="6">
    <location>
        <begin position="270"/>
        <end position="291"/>
    </location>
</feature>
<dbReference type="RefSeq" id="WP_028311936.1">
    <property type="nucleotide sequence ID" value="NZ_AXWS01000014.1"/>
</dbReference>
<evidence type="ECO:0000256" key="3">
    <source>
        <dbReference type="ARBA" id="ARBA00022676"/>
    </source>
</evidence>
<dbReference type="Gene3D" id="3.90.550.10">
    <property type="entry name" value="Spore Coat Polysaccharide Biosynthesis Protein SpsA, Chain A"/>
    <property type="match status" value="1"/>
</dbReference>
<evidence type="ECO:0000259" key="7">
    <source>
        <dbReference type="Pfam" id="PF00535"/>
    </source>
</evidence>
<keyword evidence="6" id="KW-0812">Transmembrane</keyword>
<comment type="subcellular location">
    <subcellularLocation>
        <location evidence="1">Cell membrane</location>
    </subcellularLocation>
</comment>
<dbReference type="OrthoDB" id="9802649at2"/>
<reference evidence="9" key="3">
    <citation type="submission" date="2025-08" db="UniProtKB">
        <authorList>
            <consortium name="RefSeq"/>
        </authorList>
    </citation>
    <scope>IDENTIFICATION</scope>
</reference>
<dbReference type="PANTHER" id="PTHR43646">
    <property type="entry name" value="GLYCOSYLTRANSFERASE"/>
    <property type="match status" value="1"/>
</dbReference>
<dbReference type="SUPFAM" id="SSF53448">
    <property type="entry name" value="Nucleotide-diphospho-sugar transferases"/>
    <property type="match status" value="1"/>
</dbReference>
<reference evidence="9" key="1">
    <citation type="journal article" date="2006" name="Glycobiology">
        <title>Structures and mechanisms of glycosyltransferases.</title>
        <authorList>
            <person name="Breton C."/>
            <person name="Snajdrova L."/>
            <person name="Jeanneau C."/>
            <person name="Koca J."/>
            <person name="Imberty A."/>
        </authorList>
    </citation>
    <scope>NUCLEOTIDE SEQUENCE</scope>
</reference>
<sequence length="335" mass="36868">MVRVSVIIKALNEEKGIARAIESALAAVAPLGGEVILADSLSTDRTVEIASRYPIRIVQLESPSDRSCGVGAQLGYQYARGEFVYILDGDMIMKPDFLVRAVAAMADRPEVAGVGGIVVECNTESLEFLARKKRAPKNMSPGEVDRLDMGGLYRRSALERVGYMTNRHLHSYEELELGVRLRARGYKLMRIDCEAVDHFGHSTPAYQLLVRRWRSNYICGLGELVRTSLGQPHMTLILRELRELWLYVAVIGWWVALAVLLATAVAVPDYAIGFGAAFIGLLLAPLAAMTIRKRSVVEASYSVVSWSFNAAGLLKGFFMRPRPAADAIPASVIRD</sequence>
<keyword evidence="3" id="KW-0328">Glycosyltransferase</keyword>
<evidence type="ECO:0000256" key="5">
    <source>
        <dbReference type="ARBA" id="ARBA00023136"/>
    </source>
</evidence>